<reference evidence="5" key="1">
    <citation type="submission" date="2016-10" db="EMBL/GenBank/DDBJ databases">
        <authorList>
            <person name="Varghese N."/>
            <person name="Submissions S."/>
        </authorList>
    </citation>
    <scope>NUCLEOTIDE SEQUENCE [LARGE SCALE GENOMIC DNA]</scope>
    <source>
        <strain evidence="5">DSM 23676</strain>
    </source>
</reference>
<keyword evidence="5" id="KW-1185">Reference proteome</keyword>
<keyword evidence="2" id="KW-0472">Membrane</keyword>
<organism evidence="4 5">
    <name type="scientific">Brevibacterium siliguriense</name>
    <dbReference type="NCBI Taxonomy" id="1136497"/>
    <lineage>
        <taxon>Bacteria</taxon>
        <taxon>Bacillati</taxon>
        <taxon>Actinomycetota</taxon>
        <taxon>Actinomycetes</taxon>
        <taxon>Micrococcales</taxon>
        <taxon>Brevibacteriaceae</taxon>
        <taxon>Brevibacterium</taxon>
    </lineage>
</organism>
<keyword evidence="2" id="KW-1133">Transmembrane helix</keyword>
<evidence type="ECO:0000256" key="2">
    <source>
        <dbReference type="SAM" id="Phobius"/>
    </source>
</evidence>
<evidence type="ECO:0000256" key="1">
    <source>
        <dbReference type="SAM" id="MobiDB-lite"/>
    </source>
</evidence>
<name>A0A1H1VTP8_9MICO</name>
<dbReference type="EMBL" id="LT629766">
    <property type="protein sequence ID" value="SDS88133.1"/>
    <property type="molecule type" value="Genomic_DNA"/>
</dbReference>
<dbReference type="InterPro" id="IPR025403">
    <property type="entry name" value="TgpA-like_C"/>
</dbReference>
<dbReference type="STRING" id="1136497.SAMN04489752_2755"/>
<gene>
    <name evidence="4" type="ORF">SAMN04489752_2755</name>
</gene>
<keyword evidence="2" id="KW-0812">Transmembrane</keyword>
<evidence type="ECO:0000259" key="3">
    <source>
        <dbReference type="Pfam" id="PF13559"/>
    </source>
</evidence>
<dbReference type="Proteomes" id="UP000199597">
    <property type="component" value="Chromosome I"/>
</dbReference>
<feature type="domain" description="Protein-glutamine gamma-glutamyltransferase-like C-terminal" evidence="3">
    <location>
        <begin position="164"/>
        <end position="218"/>
    </location>
</feature>
<sequence>MILSPMTEAAGHLHTAVASQPGAAGLRAASANIGRDTGREWVEHELTKPEYAANDLTPLEQIGRWLSSLWDSLVRTALGANSPWLLVFVVLGLAAIIALIVWRVRRAGFRRVGVPLSAFDPVVSQPEPGPWRESAARASRAGDFETAVIDESRAIFAVLSVKQIVSLESSATASEIARSAEAALPEHGPAVHGVAEVFNDLRYGEDTARKARAKRLDEVYADLCVLDRNLSALPVRPLQATGDHGTDHQSTGHQGARREEAPA</sequence>
<evidence type="ECO:0000313" key="4">
    <source>
        <dbReference type="EMBL" id="SDS88133.1"/>
    </source>
</evidence>
<protein>
    <recommendedName>
        <fullName evidence="3">Protein-glutamine gamma-glutamyltransferase-like C-terminal domain-containing protein</fullName>
    </recommendedName>
</protein>
<accession>A0A1H1VTP8</accession>
<evidence type="ECO:0000313" key="5">
    <source>
        <dbReference type="Proteomes" id="UP000199597"/>
    </source>
</evidence>
<feature type="transmembrane region" description="Helical" evidence="2">
    <location>
        <begin position="84"/>
        <end position="102"/>
    </location>
</feature>
<feature type="region of interest" description="Disordered" evidence="1">
    <location>
        <begin position="237"/>
        <end position="263"/>
    </location>
</feature>
<dbReference type="AlphaFoldDB" id="A0A1H1VTP8"/>
<dbReference type="Pfam" id="PF13559">
    <property type="entry name" value="DUF4129"/>
    <property type="match status" value="1"/>
</dbReference>
<proteinExistence type="predicted"/>
<dbReference type="RefSeq" id="WP_231939421.1">
    <property type="nucleotide sequence ID" value="NZ_LT629766.1"/>
</dbReference>